<dbReference type="PATRIC" id="fig|158500.4.peg.3349"/>
<name>A0A031JUE6_9SPHN</name>
<dbReference type="Gene3D" id="3.40.50.300">
    <property type="entry name" value="P-loop containing nucleotide triphosphate hydrolases"/>
    <property type="match status" value="1"/>
</dbReference>
<reference evidence="8 9" key="1">
    <citation type="submission" date="2014-03" db="EMBL/GenBank/DDBJ databases">
        <title>Whole genome sequence of Novosphingobium resinovorum KF1.</title>
        <authorList>
            <person name="Gan H.M."/>
            <person name="Gan H.Y."/>
            <person name="Chew T.H."/>
            <person name="Savka M.A."/>
        </authorList>
    </citation>
    <scope>NUCLEOTIDE SEQUENCE [LARGE SCALE GENOMIC DNA]</scope>
    <source>
        <strain evidence="8 9">KF1</strain>
    </source>
</reference>
<evidence type="ECO:0000256" key="6">
    <source>
        <dbReference type="ARBA" id="ARBA00049117"/>
    </source>
</evidence>
<proteinExistence type="inferred from homology"/>
<evidence type="ECO:0000256" key="3">
    <source>
        <dbReference type="ARBA" id="ARBA00023186"/>
    </source>
</evidence>
<evidence type="ECO:0000256" key="2">
    <source>
        <dbReference type="ARBA" id="ARBA00022801"/>
    </source>
</evidence>
<dbReference type="Pfam" id="PF07683">
    <property type="entry name" value="CobW_C"/>
    <property type="match status" value="1"/>
</dbReference>
<comment type="catalytic activity">
    <reaction evidence="6">
        <text>GTP + H2O = GDP + phosphate + H(+)</text>
        <dbReference type="Rhea" id="RHEA:19669"/>
        <dbReference type="ChEBI" id="CHEBI:15377"/>
        <dbReference type="ChEBI" id="CHEBI:15378"/>
        <dbReference type="ChEBI" id="CHEBI:37565"/>
        <dbReference type="ChEBI" id="CHEBI:43474"/>
        <dbReference type="ChEBI" id="CHEBI:58189"/>
    </reaction>
    <physiologicalReaction direction="left-to-right" evidence="6">
        <dbReference type="Rhea" id="RHEA:19670"/>
    </physiologicalReaction>
</comment>
<dbReference type="PANTHER" id="PTHR13748:SF62">
    <property type="entry name" value="COBW DOMAIN-CONTAINING PROTEIN"/>
    <property type="match status" value="1"/>
</dbReference>
<dbReference type="InterPro" id="IPR027417">
    <property type="entry name" value="P-loop_NTPase"/>
</dbReference>
<dbReference type="InterPro" id="IPR051316">
    <property type="entry name" value="Zinc-reg_GTPase_activator"/>
</dbReference>
<sequence>MTPDERIPVEILTGFLGSGKTTLLNRMLSEGAFRDTAVVVNELGEIGLDHLLVETAPGQVALLEGGCLCCAVVDSLPETLLDLVRRRAGGELPRFGRIVIETTGLADPGPIMEVVRRSPLLSHFLSLGVVVTALDMLGGRTQVERHPEALRQLVLADRLVLTKLDLRDPLAPEECVWIAGANPLADVVTASDVLADPALLLAPSRGARPAVTDDHAAHSHGVRAWSFPLGEPVTRSGLAAFAAALDHRLGADLLRCKGLARTRGRLLLVQGVGARFSVTDAPPSADGAAPHLTVIVQRREAGEIAALLPWLHVPEGTMPPSKEDLQ</sequence>
<dbReference type="SUPFAM" id="SSF90002">
    <property type="entry name" value="Hypothetical protein YjiA, C-terminal domain"/>
    <property type="match status" value="1"/>
</dbReference>
<dbReference type="GO" id="GO:0016787">
    <property type="term" value="F:hydrolase activity"/>
    <property type="evidence" value="ECO:0007669"/>
    <property type="project" value="UniProtKB-KW"/>
</dbReference>
<dbReference type="Proteomes" id="UP000024329">
    <property type="component" value="Unassembled WGS sequence"/>
</dbReference>
<dbReference type="SMART" id="SM00833">
    <property type="entry name" value="CobW_C"/>
    <property type="match status" value="1"/>
</dbReference>
<dbReference type="OrthoDB" id="9808822at2"/>
<comment type="caution">
    <text evidence="8">The sequence shown here is derived from an EMBL/GenBank/DDBJ whole genome shotgun (WGS) entry which is preliminary data.</text>
</comment>
<keyword evidence="1" id="KW-0547">Nucleotide-binding</keyword>
<dbReference type="EMBL" id="JFYZ01000016">
    <property type="protein sequence ID" value="EZP80519.1"/>
    <property type="molecule type" value="Genomic_DNA"/>
</dbReference>
<dbReference type="eggNOG" id="COG0523">
    <property type="taxonomic scope" value="Bacteria"/>
</dbReference>
<dbReference type="AlphaFoldDB" id="A0A031JUE6"/>
<dbReference type="Gene3D" id="3.30.1220.10">
    <property type="entry name" value="CobW-like, C-terminal domain"/>
    <property type="match status" value="1"/>
</dbReference>
<dbReference type="InterPro" id="IPR003495">
    <property type="entry name" value="CobW/HypB/UreG_nucleotide-bd"/>
</dbReference>
<evidence type="ECO:0000256" key="5">
    <source>
        <dbReference type="ARBA" id="ARBA00045658"/>
    </source>
</evidence>
<evidence type="ECO:0000313" key="8">
    <source>
        <dbReference type="EMBL" id="EZP80519.1"/>
    </source>
</evidence>
<dbReference type="SUPFAM" id="SSF52540">
    <property type="entry name" value="P-loop containing nucleoside triphosphate hydrolases"/>
    <property type="match status" value="1"/>
</dbReference>
<organism evidence="8 9">
    <name type="scientific">Novosphingobium resinovorum</name>
    <dbReference type="NCBI Taxonomy" id="158500"/>
    <lineage>
        <taxon>Bacteria</taxon>
        <taxon>Pseudomonadati</taxon>
        <taxon>Pseudomonadota</taxon>
        <taxon>Alphaproteobacteria</taxon>
        <taxon>Sphingomonadales</taxon>
        <taxon>Sphingomonadaceae</taxon>
        <taxon>Novosphingobium</taxon>
    </lineage>
</organism>
<feature type="domain" description="CobW C-terminal" evidence="7">
    <location>
        <begin position="222"/>
        <end position="308"/>
    </location>
</feature>
<comment type="function">
    <text evidence="5">Zinc chaperone that directly transfers zinc cofactor to target proteins, thereby activating them. Zinc is transferred from the CXCC motif in the GTPase domain to the zinc binding site in target proteins in a process requiring GTP hydrolysis.</text>
</comment>
<evidence type="ECO:0000256" key="4">
    <source>
        <dbReference type="ARBA" id="ARBA00034320"/>
    </source>
</evidence>
<dbReference type="PANTHER" id="PTHR13748">
    <property type="entry name" value="COBW-RELATED"/>
    <property type="match status" value="1"/>
</dbReference>
<protein>
    <recommendedName>
        <fullName evidence="7">CobW C-terminal domain-containing protein</fullName>
    </recommendedName>
</protein>
<keyword evidence="2" id="KW-0378">Hydrolase</keyword>
<keyword evidence="3" id="KW-0143">Chaperone</keyword>
<evidence type="ECO:0000259" key="7">
    <source>
        <dbReference type="SMART" id="SM00833"/>
    </source>
</evidence>
<evidence type="ECO:0000313" key="9">
    <source>
        <dbReference type="Proteomes" id="UP000024329"/>
    </source>
</evidence>
<comment type="similarity">
    <text evidence="4">Belongs to the SIMIBI class G3E GTPase family. ZNG1 subfamily.</text>
</comment>
<dbReference type="InterPro" id="IPR036627">
    <property type="entry name" value="CobW-likC_sf"/>
</dbReference>
<evidence type="ECO:0000256" key="1">
    <source>
        <dbReference type="ARBA" id="ARBA00022741"/>
    </source>
</evidence>
<dbReference type="CDD" id="cd03112">
    <property type="entry name" value="CobW-like"/>
    <property type="match status" value="1"/>
</dbReference>
<gene>
    <name evidence="8" type="ORF">BV97_03286</name>
</gene>
<dbReference type="GO" id="GO:0005737">
    <property type="term" value="C:cytoplasm"/>
    <property type="evidence" value="ECO:0007669"/>
    <property type="project" value="TreeGrafter"/>
</dbReference>
<accession>A0A031JUE6</accession>
<dbReference type="InterPro" id="IPR011629">
    <property type="entry name" value="CobW-like_C"/>
</dbReference>
<dbReference type="GO" id="GO:0000166">
    <property type="term" value="F:nucleotide binding"/>
    <property type="evidence" value="ECO:0007669"/>
    <property type="project" value="UniProtKB-KW"/>
</dbReference>
<dbReference type="Pfam" id="PF02492">
    <property type="entry name" value="cobW"/>
    <property type="match status" value="1"/>
</dbReference>